<feature type="compositionally biased region" description="Polar residues" evidence="1">
    <location>
        <begin position="89"/>
        <end position="110"/>
    </location>
</feature>
<evidence type="ECO:0000313" key="2">
    <source>
        <dbReference type="EMBL" id="CAG9314228.1"/>
    </source>
</evidence>
<reference evidence="2" key="1">
    <citation type="submission" date="2021-09" db="EMBL/GenBank/DDBJ databases">
        <authorList>
            <consortium name="AG Swart"/>
            <person name="Singh M."/>
            <person name="Singh A."/>
            <person name="Seah K."/>
            <person name="Emmerich C."/>
        </authorList>
    </citation>
    <scope>NUCLEOTIDE SEQUENCE</scope>
    <source>
        <strain evidence="2">ATCC30299</strain>
    </source>
</reference>
<dbReference type="Proteomes" id="UP001162131">
    <property type="component" value="Unassembled WGS sequence"/>
</dbReference>
<keyword evidence="3" id="KW-1185">Reference proteome</keyword>
<organism evidence="2 3">
    <name type="scientific">Blepharisma stoltei</name>
    <dbReference type="NCBI Taxonomy" id="1481888"/>
    <lineage>
        <taxon>Eukaryota</taxon>
        <taxon>Sar</taxon>
        <taxon>Alveolata</taxon>
        <taxon>Ciliophora</taxon>
        <taxon>Postciliodesmatophora</taxon>
        <taxon>Heterotrichea</taxon>
        <taxon>Heterotrichida</taxon>
        <taxon>Blepharismidae</taxon>
        <taxon>Blepharisma</taxon>
    </lineage>
</organism>
<comment type="caution">
    <text evidence="2">The sequence shown here is derived from an EMBL/GenBank/DDBJ whole genome shotgun (WGS) entry which is preliminary data.</text>
</comment>
<name>A0AAU9IM41_9CILI</name>
<sequence>MSLSYHSEHLAWQQRINQEKTRASDFNKTFSNFSTFNEALQTGKTVFPKANQLDKPINYNTLRFNLAYSFGGTKPIRHALQDQDVRHSLSPSKRVTTDSFNRSSIKTASESPRKNASKDESSPKKLKTLKEINPELAKLEEELTEMKLNASKSSFQDAGDIYMRDLEKKLSKERKKRIQVELEIEKIKIARKS</sequence>
<protein>
    <submittedName>
        <fullName evidence="2">Uncharacterized protein</fullName>
    </submittedName>
</protein>
<evidence type="ECO:0000256" key="1">
    <source>
        <dbReference type="SAM" id="MobiDB-lite"/>
    </source>
</evidence>
<dbReference type="EMBL" id="CAJZBQ010000011">
    <property type="protein sequence ID" value="CAG9314228.1"/>
    <property type="molecule type" value="Genomic_DNA"/>
</dbReference>
<proteinExistence type="predicted"/>
<feature type="compositionally biased region" description="Basic and acidic residues" evidence="1">
    <location>
        <begin position="111"/>
        <end position="131"/>
    </location>
</feature>
<dbReference type="AlphaFoldDB" id="A0AAU9IM41"/>
<evidence type="ECO:0000313" key="3">
    <source>
        <dbReference type="Proteomes" id="UP001162131"/>
    </source>
</evidence>
<gene>
    <name evidence="2" type="ORF">BSTOLATCC_MIC10024</name>
</gene>
<feature type="region of interest" description="Disordered" evidence="1">
    <location>
        <begin position="85"/>
        <end position="131"/>
    </location>
</feature>
<accession>A0AAU9IM41</accession>